<feature type="domain" description="CRAL-TRIO" evidence="2">
    <location>
        <begin position="86"/>
        <end position="244"/>
    </location>
</feature>
<evidence type="ECO:0000256" key="1">
    <source>
        <dbReference type="SAM" id="MobiDB-lite"/>
    </source>
</evidence>
<evidence type="ECO:0000313" key="4">
    <source>
        <dbReference type="Proteomes" id="UP000289738"/>
    </source>
</evidence>
<dbReference type="InterPro" id="IPR036273">
    <property type="entry name" value="CRAL/TRIO_N_dom_sf"/>
</dbReference>
<evidence type="ECO:0000313" key="3">
    <source>
        <dbReference type="EMBL" id="RYR04193.1"/>
    </source>
</evidence>
<accession>A0A444YQE7</accession>
<sequence>MDLKQRLSSFRRSSIEKILTPQENQAKIDEVRKIIGPVANKFPVMCSDASIQRYLRARKNNAKKAAKMLKCSLKWRLEYKPEMIKWDDIAQEGALGRLYKADYLDSQGRTVLVMRPAITSASAAAGQIKYLVYCLENAIMTLSSKQQEQMVWLVDFQGWNKSCISLKITRETAQILQDHYPERLGLAVMYNPPKVFESFWTMVKPFLEPKTFKKVIFAYPDNTKSLRMMEELFDKDKLESYFGGRNTVGWTLESFSKKMKDDDNKRMSNVSEGGVSTELINESIQIDDNNSDDETSSCDTLGSTMGEDKEEINVKEGLDSPKPTILQKDESGAKP</sequence>
<dbReference type="EMBL" id="SDMP01000016">
    <property type="protein sequence ID" value="RYR04193.1"/>
    <property type="molecule type" value="Genomic_DNA"/>
</dbReference>
<gene>
    <name evidence="3" type="ORF">Ahy_B06g083807</name>
</gene>
<dbReference type="InterPro" id="IPR036865">
    <property type="entry name" value="CRAL-TRIO_dom_sf"/>
</dbReference>
<evidence type="ECO:0000259" key="2">
    <source>
        <dbReference type="PROSITE" id="PS50191"/>
    </source>
</evidence>
<keyword evidence="4" id="KW-1185">Reference proteome</keyword>
<dbReference type="SUPFAM" id="SSF46938">
    <property type="entry name" value="CRAL/TRIO N-terminal domain"/>
    <property type="match status" value="1"/>
</dbReference>
<dbReference type="AlphaFoldDB" id="A0A444YQE7"/>
<dbReference type="GO" id="GO:0008526">
    <property type="term" value="F:phosphatidylinositol transfer activity"/>
    <property type="evidence" value="ECO:0007669"/>
    <property type="project" value="TreeGrafter"/>
</dbReference>
<dbReference type="Gene3D" id="3.40.525.10">
    <property type="entry name" value="CRAL-TRIO lipid binding domain"/>
    <property type="match status" value="1"/>
</dbReference>
<feature type="region of interest" description="Disordered" evidence="1">
    <location>
        <begin position="285"/>
        <end position="335"/>
    </location>
</feature>
<dbReference type="FunFam" id="3.40.525.10:FF:000008">
    <property type="entry name" value="Phosphatidylinositol transfer protein 3"/>
    <property type="match status" value="1"/>
</dbReference>
<dbReference type="PANTHER" id="PTHR45824">
    <property type="entry name" value="GH16843P"/>
    <property type="match status" value="1"/>
</dbReference>
<dbReference type="InterPro" id="IPR001251">
    <property type="entry name" value="CRAL-TRIO_dom"/>
</dbReference>
<comment type="caution">
    <text evidence="3">The sequence shown here is derived from an EMBL/GenBank/DDBJ whole genome shotgun (WGS) entry which is preliminary data.</text>
</comment>
<dbReference type="Proteomes" id="UP000289738">
    <property type="component" value="Chromosome B06"/>
</dbReference>
<name>A0A444YQE7_ARAHY</name>
<dbReference type="InterPro" id="IPR052578">
    <property type="entry name" value="PI_Transfer_CRAL-TRIO"/>
</dbReference>
<dbReference type="InterPro" id="IPR011074">
    <property type="entry name" value="CRAL/TRIO_N_dom"/>
</dbReference>
<dbReference type="Pfam" id="PF03765">
    <property type="entry name" value="CRAL_TRIO_N"/>
    <property type="match status" value="1"/>
</dbReference>
<dbReference type="SUPFAM" id="SSF52087">
    <property type="entry name" value="CRAL/TRIO domain"/>
    <property type="match status" value="1"/>
</dbReference>
<dbReference type="Pfam" id="PF00650">
    <property type="entry name" value="CRAL_TRIO"/>
    <property type="match status" value="1"/>
</dbReference>
<dbReference type="PANTHER" id="PTHR45824:SF18">
    <property type="entry name" value="OS01G0264700 PROTEIN"/>
    <property type="match status" value="1"/>
</dbReference>
<protein>
    <recommendedName>
        <fullName evidence="2">CRAL-TRIO domain-containing protein</fullName>
    </recommendedName>
</protein>
<dbReference type="CDD" id="cd00170">
    <property type="entry name" value="SEC14"/>
    <property type="match status" value="1"/>
</dbReference>
<dbReference type="PROSITE" id="PS50191">
    <property type="entry name" value="CRAL_TRIO"/>
    <property type="match status" value="1"/>
</dbReference>
<reference evidence="3 4" key="1">
    <citation type="submission" date="2019-01" db="EMBL/GenBank/DDBJ databases">
        <title>Sequencing of cultivated peanut Arachis hypogaea provides insights into genome evolution and oil improvement.</title>
        <authorList>
            <person name="Chen X."/>
        </authorList>
    </citation>
    <scope>NUCLEOTIDE SEQUENCE [LARGE SCALE GENOMIC DNA]</scope>
    <source>
        <strain evidence="4">cv. Fuhuasheng</strain>
        <tissue evidence="3">Leaves</tissue>
    </source>
</reference>
<organism evidence="3 4">
    <name type="scientific">Arachis hypogaea</name>
    <name type="common">Peanut</name>
    <dbReference type="NCBI Taxonomy" id="3818"/>
    <lineage>
        <taxon>Eukaryota</taxon>
        <taxon>Viridiplantae</taxon>
        <taxon>Streptophyta</taxon>
        <taxon>Embryophyta</taxon>
        <taxon>Tracheophyta</taxon>
        <taxon>Spermatophyta</taxon>
        <taxon>Magnoliopsida</taxon>
        <taxon>eudicotyledons</taxon>
        <taxon>Gunneridae</taxon>
        <taxon>Pentapetalae</taxon>
        <taxon>rosids</taxon>
        <taxon>fabids</taxon>
        <taxon>Fabales</taxon>
        <taxon>Fabaceae</taxon>
        <taxon>Papilionoideae</taxon>
        <taxon>50 kb inversion clade</taxon>
        <taxon>dalbergioids sensu lato</taxon>
        <taxon>Dalbergieae</taxon>
        <taxon>Pterocarpus clade</taxon>
        <taxon>Arachis</taxon>
    </lineage>
</organism>
<proteinExistence type="predicted"/>
<dbReference type="SMART" id="SM00516">
    <property type="entry name" value="SEC14"/>
    <property type="match status" value="1"/>
</dbReference>